<dbReference type="InterPro" id="IPR009000">
    <property type="entry name" value="Transl_B-barrel_sf"/>
</dbReference>
<dbReference type="InterPro" id="IPR050100">
    <property type="entry name" value="TRAFAC_GTPase_members"/>
</dbReference>
<comment type="caution">
    <text evidence="11">The sequence shown here is derived from an EMBL/GenBank/DDBJ whole genome shotgun (WGS) entry which is preliminary data.</text>
</comment>
<dbReference type="EMBL" id="BLBS01000056">
    <property type="protein sequence ID" value="GET92936.1"/>
    <property type="molecule type" value="Genomic_DNA"/>
</dbReference>
<comment type="catalytic activity">
    <reaction evidence="8">
        <text>GTP + H2O = GDP + phosphate + H(+)</text>
        <dbReference type="Rhea" id="RHEA:19669"/>
        <dbReference type="ChEBI" id="CHEBI:15377"/>
        <dbReference type="ChEBI" id="CHEBI:15378"/>
        <dbReference type="ChEBI" id="CHEBI:37565"/>
        <dbReference type="ChEBI" id="CHEBI:43474"/>
        <dbReference type="ChEBI" id="CHEBI:58189"/>
    </reaction>
    <physiologicalReaction direction="left-to-right" evidence="8">
        <dbReference type="Rhea" id="RHEA:19670"/>
    </physiologicalReaction>
</comment>
<protein>
    <submittedName>
        <fullName evidence="11">Elongation factor 1-alpha, putative</fullName>
    </submittedName>
</protein>
<dbReference type="GO" id="GO:0003924">
    <property type="term" value="F:GTPase activity"/>
    <property type="evidence" value="ECO:0007669"/>
    <property type="project" value="InterPro"/>
</dbReference>
<dbReference type="PRINTS" id="PR00315">
    <property type="entry name" value="ELONGATNFCT"/>
</dbReference>
<dbReference type="AlphaFoldDB" id="A0A640KTL1"/>
<feature type="compositionally biased region" description="Basic and acidic residues" evidence="9">
    <location>
        <begin position="40"/>
        <end position="56"/>
    </location>
</feature>
<dbReference type="Pfam" id="PF00009">
    <property type="entry name" value="GTP_EFTU"/>
    <property type="match status" value="1"/>
</dbReference>
<dbReference type="FunFam" id="3.40.50.300:FF:000204">
    <property type="entry name" value="Translation elongation factor Tu"/>
    <property type="match status" value="1"/>
</dbReference>
<accession>A0A640KTL1</accession>
<evidence type="ECO:0000256" key="5">
    <source>
        <dbReference type="ARBA" id="ARBA00022801"/>
    </source>
</evidence>
<keyword evidence="11" id="KW-0251">Elongation factor</keyword>
<dbReference type="SUPFAM" id="SSF50447">
    <property type="entry name" value="Translation proteins"/>
    <property type="match status" value="1"/>
</dbReference>
<keyword evidence="7" id="KW-0342">GTP-binding</keyword>
<comment type="similarity">
    <text evidence="2">Belongs to the TRAFAC class translation factor GTPase superfamily. Classic translation factor GTPase family. EF-Tu/EF-1A subfamily.</text>
</comment>
<dbReference type="InterPro" id="IPR009001">
    <property type="entry name" value="Transl_elong_EF1A/Init_IF2_C"/>
</dbReference>
<dbReference type="PROSITE" id="PS00301">
    <property type="entry name" value="G_TR_1"/>
    <property type="match status" value="1"/>
</dbReference>
<keyword evidence="4" id="KW-0547">Nucleotide-binding</keyword>
<reference evidence="11" key="1">
    <citation type="submission" date="2019-11" db="EMBL/GenBank/DDBJ databases">
        <title>Leishmania tarentolae CDS.</title>
        <authorList>
            <person name="Goto Y."/>
            <person name="Yamagishi J."/>
        </authorList>
    </citation>
    <scope>NUCLEOTIDE SEQUENCE [LARGE SCALE GENOMIC DNA]</scope>
    <source>
        <strain evidence="11">Parrot Tar II</strain>
    </source>
</reference>
<dbReference type="InterPro" id="IPR054696">
    <property type="entry name" value="GTP-eEF1A_C"/>
</dbReference>
<dbReference type="GO" id="GO:0005525">
    <property type="term" value="F:GTP binding"/>
    <property type="evidence" value="ECO:0007669"/>
    <property type="project" value="UniProtKB-KW"/>
</dbReference>
<name>A0A640KTL1_LEITA</name>
<dbReference type="GO" id="GO:0005737">
    <property type="term" value="C:cytoplasm"/>
    <property type="evidence" value="ECO:0007669"/>
    <property type="project" value="UniProtKB-SubCell"/>
</dbReference>
<evidence type="ECO:0000256" key="4">
    <source>
        <dbReference type="ARBA" id="ARBA00022741"/>
    </source>
</evidence>
<keyword evidence="12" id="KW-1185">Reference proteome</keyword>
<dbReference type="OrthoDB" id="342024at2759"/>
<evidence type="ECO:0000256" key="8">
    <source>
        <dbReference type="ARBA" id="ARBA00049117"/>
    </source>
</evidence>
<dbReference type="Gene3D" id="3.40.50.300">
    <property type="entry name" value="P-loop containing nucleotide triphosphate hydrolases"/>
    <property type="match status" value="1"/>
</dbReference>
<sequence>MNRHNKFYAEVAGELEEDDYYDEDDYNYDEEYEEEGEYDEAAHETEASAAPHEEAHMPQSTARVTAAEAPALRINPYTTISPEVDDDYELLDMILPQMHAFWKANAPTMLPLTESEAVKALRASNYDVEPAFLQLKEKRDEERSNRGGGVLKVTAATGSAKRACTVPAVQSSVLNDEEVSNNEGNAASPCGSSGCTTTTLRGSKCTSQRRTKQMLEMEPDKEKPDCTFVIAGHVDAGKSTTLGHLLLLLGRVSIQDVEKNEKADRTRQKDSFKYAWLLDQCEEERRRGVTIDSGSFCFETERRRVHILDAPGHKDFVLNMISSATQADAALLVVTAATSEFETGLQHGTKSHLLVLKTLGVGSIVVAVNKMDAVGYAQERYDYVVRELQLLLKQTRIPEEAIIGFCPISGMTGVNITQQGAEEMPWYHGLSLIEMIDKCPLESRLVNSPLRLSLQDVQGTTLYAKVESGRLFTGDTVHFVPSEVRVAVKSIQKPTVAGPVLVAFAGETVEIHTNSSVTGLYPGCVGCEPNLLIRSSTDFEAHVQTFRTLTKSILPGESFTIIVHALTMRVHAVALISKMDGKTGNWSKGMVKCVPPATQAMMLFRAESPVALEPATECRALGRFVLQQDGETVAGGLVTRVVDRP</sequence>
<evidence type="ECO:0000313" key="12">
    <source>
        <dbReference type="Proteomes" id="UP000419144"/>
    </source>
</evidence>
<feature type="domain" description="Tr-type G" evidence="10">
    <location>
        <begin position="223"/>
        <end position="444"/>
    </location>
</feature>
<feature type="region of interest" description="Disordered" evidence="9">
    <location>
        <begin position="13"/>
        <end position="64"/>
    </location>
</feature>
<proteinExistence type="inferred from homology"/>
<dbReference type="VEuPathDB" id="TriTrypDB:LtaPh_3541900"/>
<keyword evidence="3" id="KW-0963">Cytoplasm</keyword>
<evidence type="ECO:0000256" key="2">
    <source>
        <dbReference type="ARBA" id="ARBA00007249"/>
    </source>
</evidence>
<evidence type="ECO:0000256" key="7">
    <source>
        <dbReference type="ARBA" id="ARBA00023134"/>
    </source>
</evidence>
<organism evidence="11 12">
    <name type="scientific">Leishmania tarentolae</name>
    <name type="common">Sauroleishmania tarentolae</name>
    <dbReference type="NCBI Taxonomy" id="5689"/>
    <lineage>
        <taxon>Eukaryota</taxon>
        <taxon>Discoba</taxon>
        <taxon>Euglenozoa</taxon>
        <taxon>Kinetoplastea</taxon>
        <taxon>Metakinetoplastina</taxon>
        <taxon>Trypanosomatida</taxon>
        <taxon>Trypanosomatidae</taxon>
        <taxon>Leishmaniinae</taxon>
        <taxon>Leishmania</taxon>
        <taxon>lizard Leishmania</taxon>
    </lineage>
</organism>
<dbReference type="SUPFAM" id="SSF50465">
    <property type="entry name" value="EF-Tu/eEF-1alpha/eIF2-gamma C-terminal domain"/>
    <property type="match status" value="1"/>
</dbReference>
<feature type="compositionally biased region" description="Acidic residues" evidence="9">
    <location>
        <begin position="13"/>
        <end position="39"/>
    </location>
</feature>
<dbReference type="InterPro" id="IPR000795">
    <property type="entry name" value="T_Tr_GTP-bd_dom"/>
</dbReference>
<evidence type="ECO:0000256" key="6">
    <source>
        <dbReference type="ARBA" id="ARBA00022917"/>
    </source>
</evidence>
<dbReference type="InterPro" id="IPR027417">
    <property type="entry name" value="P-loop_NTPase"/>
</dbReference>
<keyword evidence="5" id="KW-0378">Hydrolase</keyword>
<evidence type="ECO:0000256" key="9">
    <source>
        <dbReference type="SAM" id="MobiDB-lite"/>
    </source>
</evidence>
<dbReference type="Proteomes" id="UP000419144">
    <property type="component" value="Unassembled WGS sequence"/>
</dbReference>
<dbReference type="PANTHER" id="PTHR23115">
    <property type="entry name" value="TRANSLATION FACTOR"/>
    <property type="match status" value="1"/>
</dbReference>
<dbReference type="PROSITE" id="PS51722">
    <property type="entry name" value="G_TR_2"/>
    <property type="match status" value="1"/>
</dbReference>
<evidence type="ECO:0000256" key="1">
    <source>
        <dbReference type="ARBA" id="ARBA00004496"/>
    </source>
</evidence>
<evidence type="ECO:0000256" key="3">
    <source>
        <dbReference type="ARBA" id="ARBA00022490"/>
    </source>
</evidence>
<evidence type="ECO:0000313" key="11">
    <source>
        <dbReference type="EMBL" id="GET92936.1"/>
    </source>
</evidence>
<dbReference type="Pfam" id="PF22594">
    <property type="entry name" value="GTP-eEF1A_C"/>
    <property type="match status" value="1"/>
</dbReference>
<gene>
    <name evidence="11" type="ORF">LtaPh_3541900</name>
</gene>
<dbReference type="SUPFAM" id="SSF52540">
    <property type="entry name" value="P-loop containing nucleoside triphosphate hydrolases"/>
    <property type="match status" value="1"/>
</dbReference>
<dbReference type="FunFam" id="2.40.30.10:FF:000196">
    <property type="entry name" value="Elongation factor 1-alpha, putative"/>
    <property type="match status" value="1"/>
</dbReference>
<comment type="subcellular location">
    <subcellularLocation>
        <location evidence="1">Cytoplasm</location>
    </subcellularLocation>
</comment>
<dbReference type="InterPro" id="IPR031157">
    <property type="entry name" value="G_TR_CS"/>
</dbReference>
<dbReference type="GO" id="GO:0003746">
    <property type="term" value="F:translation elongation factor activity"/>
    <property type="evidence" value="ECO:0007669"/>
    <property type="project" value="UniProtKB-KW"/>
</dbReference>
<dbReference type="FunFam" id="2.40.30.10:FF:000070">
    <property type="entry name" value="Translation elongation factor EF-1 subunit"/>
    <property type="match status" value="1"/>
</dbReference>
<dbReference type="Gene3D" id="2.40.30.10">
    <property type="entry name" value="Translation factors"/>
    <property type="match status" value="2"/>
</dbReference>
<evidence type="ECO:0000259" key="10">
    <source>
        <dbReference type="PROSITE" id="PS51722"/>
    </source>
</evidence>
<keyword evidence="6" id="KW-0648">Protein biosynthesis</keyword>